<dbReference type="RefSeq" id="WP_386113542.1">
    <property type="nucleotide sequence ID" value="NZ_JBHTKM010000010.1"/>
</dbReference>
<dbReference type="PANTHER" id="PTHR22893:SF91">
    <property type="entry name" value="NADPH DEHYDROGENASE 2-RELATED"/>
    <property type="match status" value="1"/>
</dbReference>
<dbReference type="Gene3D" id="3.20.20.70">
    <property type="entry name" value="Aldolase class I"/>
    <property type="match status" value="1"/>
</dbReference>
<dbReference type="Pfam" id="PF00724">
    <property type="entry name" value="Oxidored_FMN"/>
    <property type="match status" value="1"/>
</dbReference>
<keyword evidence="3" id="KW-1185">Reference proteome</keyword>
<dbReference type="InterPro" id="IPR001155">
    <property type="entry name" value="OxRdtase_FMN_N"/>
</dbReference>
<protein>
    <submittedName>
        <fullName evidence="2">Alkene reductase</fullName>
    </submittedName>
</protein>
<dbReference type="Proteomes" id="UP001597086">
    <property type="component" value="Unassembled WGS sequence"/>
</dbReference>
<dbReference type="SUPFAM" id="SSF51395">
    <property type="entry name" value="FMN-linked oxidoreductases"/>
    <property type="match status" value="1"/>
</dbReference>
<sequence length="364" mass="40787">MNTQHLLTPYHKNITLKNRVVMAPMTRSRADNKAKVPTNDLHGLYYEQRASAGLIITEGSQVSKEAVGYINTPGIHSEAQVEGWKSVTKRVHDKGGKIFIQLWHVGRISHPDFHDGELPVSASAINPKAQSYTPSGFKETVTPKEMTIEDIKRTVKDFQQAAANAVEAGFDGVEIHSSNGYLFQQFFNNCSNQRTDDYGGSIENKTRFFFEVLEALKEVIPQEKIGVRFNPSAHGLFGITVDKETIPTFEYIIKKLNDYNLAYVHLSEPFTDVSDVPFAVTDIAKHFRPLYNGTLMINAGFDQEKGNKILADGDADLVAYGKLYISNPDLVERFEQGLELAEWDEDTFYTTGEKGYTDYPAASK</sequence>
<dbReference type="EMBL" id="JBHTKM010000010">
    <property type="protein sequence ID" value="MFD1014724.1"/>
    <property type="molecule type" value="Genomic_DNA"/>
</dbReference>
<evidence type="ECO:0000313" key="2">
    <source>
        <dbReference type="EMBL" id="MFD1014724.1"/>
    </source>
</evidence>
<dbReference type="InterPro" id="IPR013785">
    <property type="entry name" value="Aldolase_TIM"/>
</dbReference>
<dbReference type="CDD" id="cd02933">
    <property type="entry name" value="OYE_like_FMN"/>
    <property type="match status" value="1"/>
</dbReference>
<name>A0ABW3KRC9_9FLAO</name>
<evidence type="ECO:0000313" key="3">
    <source>
        <dbReference type="Proteomes" id="UP001597086"/>
    </source>
</evidence>
<comment type="caution">
    <text evidence="2">The sequence shown here is derived from an EMBL/GenBank/DDBJ whole genome shotgun (WGS) entry which is preliminary data.</text>
</comment>
<reference evidence="3" key="1">
    <citation type="journal article" date="2019" name="Int. J. Syst. Evol. Microbiol.">
        <title>The Global Catalogue of Microorganisms (GCM) 10K type strain sequencing project: providing services to taxonomists for standard genome sequencing and annotation.</title>
        <authorList>
            <consortium name="The Broad Institute Genomics Platform"/>
            <consortium name="The Broad Institute Genome Sequencing Center for Infectious Disease"/>
            <person name="Wu L."/>
            <person name="Ma J."/>
        </authorList>
    </citation>
    <scope>NUCLEOTIDE SEQUENCE [LARGE SCALE GENOMIC DNA]</scope>
    <source>
        <strain evidence="3">CCUG 56098</strain>
    </source>
</reference>
<evidence type="ECO:0000259" key="1">
    <source>
        <dbReference type="Pfam" id="PF00724"/>
    </source>
</evidence>
<gene>
    <name evidence="2" type="ORF">ACFQ13_02215</name>
</gene>
<accession>A0ABW3KRC9</accession>
<dbReference type="InterPro" id="IPR045247">
    <property type="entry name" value="Oye-like"/>
</dbReference>
<organism evidence="2 3">
    <name type="scientific">Winogradskyella rapida</name>
    <dbReference type="NCBI Taxonomy" id="549701"/>
    <lineage>
        <taxon>Bacteria</taxon>
        <taxon>Pseudomonadati</taxon>
        <taxon>Bacteroidota</taxon>
        <taxon>Flavobacteriia</taxon>
        <taxon>Flavobacteriales</taxon>
        <taxon>Flavobacteriaceae</taxon>
        <taxon>Winogradskyella</taxon>
    </lineage>
</organism>
<dbReference type="PANTHER" id="PTHR22893">
    <property type="entry name" value="NADH OXIDOREDUCTASE-RELATED"/>
    <property type="match status" value="1"/>
</dbReference>
<feature type="domain" description="NADH:flavin oxidoreductase/NADH oxidase N-terminal" evidence="1">
    <location>
        <begin position="12"/>
        <end position="340"/>
    </location>
</feature>
<proteinExistence type="predicted"/>